<dbReference type="Pfam" id="PF02631">
    <property type="entry name" value="RecX_HTH2"/>
    <property type="match status" value="1"/>
</dbReference>
<sequence length="150" mass="17684">MNREVLVKAANFCAYQERTQQEVRKRLAELEVEGDEAEEMIAWLIENNYLNEERFARIFAGSKFRQKRWGRLKIRQELKMRGVSEYCLKAGMSEIDDEDYLQTLTDLLEKKAKEIKEPNPIKRKQKLLTYALSKGFESDLVFEQMKGIGI</sequence>
<proteinExistence type="inferred from homology"/>
<dbReference type="InterPro" id="IPR036388">
    <property type="entry name" value="WH-like_DNA-bd_sf"/>
</dbReference>
<accession>A0ABU5Q604</accession>
<evidence type="ECO:0000259" key="7">
    <source>
        <dbReference type="Pfam" id="PF02631"/>
    </source>
</evidence>
<evidence type="ECO:0000259" key="8">
    <source>
        <dbReference type="Pfam" id="PF21981"/>
    </source>
</evidence>
<dbReference type="Pfam" id="PF21982">
    <property type="entry name" value="RecX_HTH1"/>
    <property type="match status" value="1"/>
</dbReference>
<keyword evidence="11" id="KW-1185">Reference proteome</keyword>
<organism evidence="10 11">
    <name type="scientific">Arcicella rigui</name>
    <dbReference type="NCBI Taxonomy" id="797020"/>
    <lineage>
        <taxon>Bacteria</taxon>
        <taxon>Pseudomonadati</taxon>
        <taxon>Bacteroidota</taxon>
        <taxon>Cytophagia</taxon>
        <taxon>Cytophagales</taxon>
        <taxon>Flectobacillaceae</taxon>
        <taxon>Arcicella</taxon>
    </lineage>
</organism>
<feature type="coiled-coil region" evidence="6">
    <location>
        <begin position="20"/>
        <end position="47"/>
    </location>
</feature>
<evidence type="ECO:0000256" key="6">
    <source>
        <dbReference type="SAM" id="Coils"/>
    </source>
</evidence>
<comment type="subcellular location">
    <subcellularLocation>
        <location evidence="1 5">Cytoplasm</location>
    </subcellularLocation>
</comment>
<gene>
    <name evidence="5" type="primary">recX</name>
    <name evidence="10" type="ORF">VB248_03860</name>
</gene>
<dbReference type="InterPro" id="IPR053925">
    <property type="entry name" value="RecX_HTH_3rd"/>
</dbReference>
<dbReference type="Proteomes" id="UP001302949">
    <property type="component" value="Unassembled WGS sequence"/>
</dbReference>
<dbReference type="EMBL" id="JAYFUM010000005">
    <property type="protein sequence ID" value="MEA5138250.1"/>
    <property type="molecule type" value="Genomic_DNA"/>
</dbReference>
<comment type="caution">
    <text evidence="10">The sequence shown here is derived from an EMBL/GenBank/DDBJ whole genome shotgun (WGS) entry which is preliminary data.</text>
</comment>
<comment type="function">
    <text evidence="5">Modulates RecA activity.</text>
</comment>
<dbReference type="RefSeq" id="WP_323295419.1">
    <property type="nucleotide sequence ID" value="NZ_JAYFUM010000005.1"/>
</dbReference>
<evidence type="ECO:0000256" key="3">
    <source>
        <dbReference type="ARBA" id="ARBA00018111"/>
    </source>
</evidence>
<evidence type="ECO:0000259" key="9">
    <source>
        <dbReference type="Pfam" id="PF21982"/>
    </source>
</evidence>
<comment type="similarity">
    <text evidence="2 5">Belongs to the RecX family.</text>
</comment>
<feature type="domain" description="RecX third three-helical" evidence="8">
    <location>
        <begin position="98"/>
        <end position="143"/>
    </location>
</feature>
<evidence type="ECO:0000256" key="4">
    <source>
        <dbReference type="ARBA" id="ARBA00022490"/>
    </source>
</evidence>
<evidence type="ECO:0000313" key="11">
    <source>
        <dbReference type="Proteomes" id="UP001302949"/>
    </source>
</evidence>
<dbReference type="InterPro" id="IPR053924">
    <property type="entry name" value="RecX_HTH_2nd"/>
</dbReference>
<keyword evidence="6" id="KW-0175">Coiled coil</keyword>
<evidence type="ECO:0000313" key="10">
    <source>
        <dbReference type="EMBL" id="MEA5138250.1"/>
    </source>
</evidence>
<dbReference type="Pfam" id="PF21981">
    <property type="entry name" value="RecX_HTH3"/>
    <property type="match status" value="1"/>
</dbReference>
<feature type="domain" description="RecX first three-helical" evidence="9">
    <location>
        <begin position="8"/>
        <end position="44"/>
    </location>
</feature>
<evidence type="ECO:0000256" key="2">
    <source>
        <dbReference type="ARBA" id="ARBA00009695"/>
    </source>
</evidence>
<dbReference type="Gene3D" id="1.10.10.10">
    <property type="entry name" value="Winged helix-like DNA-binding domain superfamily/Winged helix DNA-binding domain"/>
    <property type="match status" value="3"/>
</dbReference>
<dbReference type="PANTHER" id="PTHR33602:SF1">
    <property type="entry name" value="REGULATORY PROTEIN RECX FAMILY PROTEIN"/>
    <property type="match status" value="1"/>
</dbReference>
<keyword evidence="4 5" id="KW-0963">Cytoplasm</keyword>
<dbReference type="PANTHER" id="PTHR33602">
    <property type="entry name" value="REGULATORY PROTEIN RECX FAMILY PROTEIN"/>
    <property type="match status" value="1"/>
</dbReference>
<dbReference type="InterPro" id="IPR003783">
    <property type="entry name" value="Regulatory_RecX"/>
</dbReference>
<feature type="domain" description="RecX second three-helical" evidence="7">
    <location>
        <begin position="51"/>
        <end position="88"/>
    </location>
</feature>
<reference evidence="10 11" key="1">
    <citation type="submission" date="2023-12" db="EMBL/GenBank/DDBJ databases">
        <title>Novel species of the genus Arcicella isolated from rivers.</title>
        <authorList>
            <person name="Lu H."/>
        </authorList>
    </citation>
    <scope>NUCLEOTIDE SEQUENCE [LARGE SCALE GENOMIC DNA]</scope>
    <source>
        <strain evidence="10 11">KCTC 23307</strain>
    </source>
</reference>
<protein>
    <recommendedName>
        <fullName evidence="3 5">Regulatory protein RecX</fullName>
    </recommendedName>
</protein>
<name>A0ABU5Q604_9BACT</name>
<dbReference type="InterPro" id="IPR053926">
    <property type="entry name" value="RecX_HTH_1st"/>
</dbReference>
<evidence type="ECO:0000256" key="1">
    <source>
        <dbReference type="ARBA" id="ARBA00004496"/>
    </source>
</evidence>
<dbReference type="HAMAP" id="MF_01114">
    <property type="entry name" value="RecX"/>
    <property type="match status" value="1"/>
</dbReference>
<evidence type="ECO:0000256" key="5">
    <source>
        <dbReference type="HAMAP-Rule" id="MF_01114"/>
    </source>
</evidence>